<dbReference type="GO" id="GO:0003855">
    <property type="term" value="F:3-dehydroquinate dehydratase activity"/>
    <property type="evidence" value="ECO:0007669"/>
    <property type="project" value="UniProtKB-EC"/>
</dbReference>
<protein>
    <recommendedName>
        <fullName evidence="5">3-dehydroquinate dehydratase</fullName>
        <ecNumber evidence="5">4.2.1.10</ecNumber>
    </recommendedName>
</protein>
<dbReference type="AlphaFoldDB" id="A0A369UJV1"/>
<reference evidence="7 8" key="1">
    <citation type="submission" date="2018-07" db="EMBL/GenBank/DDBJ databases">
        <title>Dyella tabacisoli L4-6T, whole genome shotgun sequence.</title>
        <authorList>
            <person name="Zhou X.-K."/>
            <person name="Li W.-J."/>
            <person name="Duan Y.-Q."/>
        </authorList>
    </citation>
    <scope>NUCLEOTIDE SEQUENCE [LARGE SCALE GENOMIC DNA]</scope>
    <source>
        <strain evidence="7 8">L4-6</strain>
    </source>
</reference>
<evidence type="ECO:0000256" key="1">
    <source>
        <dbReference type="ARBA" id="ARBA00001864"/>
    </source>
</evidence>
<organism evidence="7 8">
    <name type="scientific">Dyella tabacisoli</name>
    <dbReference type="NCBI Taxonomy" id="2282381"/>
    <lineage>
        <taxon>Bacteria</taxon>
        <taxon>Pseudomonadati</taxon>
        <taxon>Pseudomonadota</taxon>
        <taxon>Gammaproteobacteria</taxon>
        <taxon>Lysobacterales</taxon>
        <taxon>Rhodanobacteraceae</taxon>
        <taxon>Dyella</taxon>
    </lineage>
</organism>
<keyword evidence="8" id="KW-1185">Reference proteome</keyword>
<dbReference type="InterPro" id="IPR036441">
    <property type="entry name" value="DHquinase_II_sf"/>
</dbReference>
<dbReference type="InterPro" id="IPR001874">
    <property type="entry name" value="DHquinase_II"/>
</dbReference>
<dbReference type="OrthoDB" id="5985963at2"/>
<evidence type="ECO:0000313" key="8">
    <source>
        <dbReference type="Proteomes" id="UP000253782"/>
    </source>
</evidence>
<dbReference type="Gene3D" id="3.40.50.9100">
    <property type="entry name" value="Dehydroquinase, class II"/>
    <property type="match status" value="1"/>
</dbReference>
<evidence type="ECO:0000256" key="4">
    <source>
        <dbReference type="ARBA" id="ARBA00011193"/>
    </source>
</evidence>
<comment type="similarity">
    <text evidence="3">Belongs to the type-II 3-dehydroquinase family.</text>
</comment>
<evidence type="ECO:0000256" key="6">
    <source>
        <dbReference type="ARBA" id="ARBA00023239"/>
    </source>
</evidence>
<gene>
    <name evidence="7" type="ORF">DVJ77_19190</name>
</gene>
<dbReference type="EMBL" id="QQAH01000022">
    <property type="protein sequence ID" value="RDD79998.1"/>
    <property type="molecule type" value="Genomic_DNA"/>
</dbReference>
<evidence type="ECO:0000256" key="2">
    <source>
        <dbReference type="ARBA" id="ARBA00004902"/>
    </source>
</evidence>
<dbReference type="UniPathway" id="UPA00053">
    <property type="reaction ID" value="UER00086"/>
</dbReference>
<comment type="catalytic activity">
    <reaction evidence="1">
        <text>3-dehydroquinate = 3-dehydroshikimate + H2O</text>
        <dbReference type="Rhea" id="RHEA:21096"/>
        <dbReference type="ChEBI" id="CHEBI:15377"/>
        <dbReference type="ChEBI" id="CHEBI:16630"/>
        <dbReference type="ChEBI" id="CHEBI:32364"/>
        <dbReference type="EC" id="4.2.1.10"/>
    </reaction>
</comment>
<evidence type="ECO:0000313" key="7">
    <source>
        <dbReference type="EMBL" id="RDD79998.1"/>
    </source>
</evidence>
<dbReference type="Proteomes" id="UP000253782">
    <property type="component" value="Unassembled WGS sequence"/>
</dbReference>
<comment type="pathway">
    <text evidence="2">Metabolic intermediate biosynthesis; chorismate biosynthesis; chorismate from D-erythrose 4-phosphate and phosphoenolpyruvate: step 3/7.</text>
</comment>
<name>A0A369UJV1_9GAMM</name>
<dbReference type="SUPFAM" id="SSF52304">
    <property type="entry name" value="Type II 3-dehydroquinate dehydratase"/>
    <property type="match status" value="1"/>
</dbReference>
<evidence type="ECO:0000256" key="5">
    <source>
        <dbReference type="ARBA" id="ARBA00012060"/>
    </source>
</evidence>
<keyword evidence="6" id="KW-0456">Lyase</keyword>
<dbReference type="Pfam" id="PF01220">
    <property type="entry name" value="DHquinase_II"/>
    <property type="match status" value="1"/>
</dbReference>
<evidence type="ECO:0000256" key="3">
    <source>
        <dbReference type="ARBA" id="ARBA00011037"/>
    </source>
</evidence>
<dbReference type="EC" id="4.2.1.10" evidence="5"/>
<accession>A0A369UJV1</accession>
<sequence>MPHSFRLSQGRDLVTIMIIQGPHASAGSLGNDLLSHLQSLAHAAGRTLELCTCGGLRDFVARVRAVKPTTEFMLLDPGDLAQQVQVHPEAGLGDALDKLATPYIEVHDDSDAALEPRDSSHGAPVATIIINGDLATSYQIALGIALRQLDG</sequence>
<comment type="subunit">
    <text evidence="4">Homododecamer.</text>
</comment>
<proteinExistence type="inferred from homology"/>
<comment type="caution">
    <text evidence="7">The sequence shown here is derived from an EMBL/GenBank/DDBJ whole genome shotgun (WGS) entry which is preliminary data.</text>
</comment>
<dbReference type="GO" id="GO:0009423">
    <property type="term" value="P:chorismate biosynthetic process"/>
    <property type="evidence" value="ECO:0007669"/>
    <property type="project" value="UniProtKB-UniPathway"/>
</dbReference>